<dbReference type="AlphaFoldDB" id="A0A255IC96"/>
<comment type="caution">
    <text evidence="3">The sequence shown here is derived from an EMBL/GenBank/DDBJ whole genome shotgun (WGS) entry which is preliminary data.</text>
</comment>
<protein>
    <submittedName>
        <fullName evidence="3">Transcriptional regulator with XRE-family HTH domain</fullName>
    </submittedName>
    <submittedName>
        <fullName evidence="4">XRE family transcriptional regulator</fullName>
    </submittedName>
</protein>
<evidence type="ECO:0000313" key="6">
    <source>
        <dbReference type="Proteomes" id="UP000247523"/>
    </source>
</evidence>
<dbReference type="SUPFAM" id="SSF47413">
    <property type="entry name" value="lambda repressor-like DNA-binding domains"/>
    <property type="match status" value="1"/>
</dbReference>
<dbReference type="InterPro" id="IPR001387">
    <property type="entry name" value="Cro/C1-type_HTH"/>
</dbReference>
<dbReference type="PANTHER" id="PTHR46797">
    <property type="entry name" value="HTH-TYPE TRANSCRIPTIONAL REGULATOR"/>
    <property type="match status" value="1"/>
</dbReference>
<dbReference type="Proteomes" id="UP000247523">
    <property type="component" value="Unassembled WGS sequence"/>
</dbReference>
<sequence>MTIGEKIQFYREIRGLSQTALAELSDVSINTLRKYENNTRNPKPEQVQKIANALQISIHALIDIDIKSIDDIAPYLFEIAKIGGVEFCGEKDASGKYIKNSITLQFKSDVLKIFIKEWADKQEVINKLRNDAKNSPDEQAKEYLLKRADEIEQEIHLRIIDSPRMIDNSKGISVRIYPTNN</sequence>
<dbReference type="Proteomes" id="UP000216411">
    <property type="component" value="Unassembled WGS sequence"/>
</dbReference>
<evidence type="ECO:0000313" key="4">
    <source>
        <dbReference type="EMBL" id="RDY30794.1"/>
    </source>
</evidence>
<dbReference type="EMBL" id="NOKA02000028">
    <property type="protein sequence ID" value="RDY30794.1"/>
    <property type="molecule type" value="Genomic_DNA"/>
</dbReference>
<dbReference type="OrthoDB" id="9785138at2"/>
<dbReference type="GO" id="GO:0003700">
    <property type="term" value="F:DNA-binding transcription factor activity"/>
    <property type="evidence" value="ECO:0007669"/>
    <property type="project" value="TreeGrafter"/>
</dbReference>
<evidence type="ECO:0000259" key="2">
    <source>
        <dbReference type="PROSITE" id="PS50943"/>
    </source>
</evidence>
<dbReference type="Gene3D" id="1.10.260.40">
    <property type="entry name" value="lambda repressor-like DNA-binding domains"/>
    <property type="match status" value="1"/>
</dbReference>
<reference evidence="3 6" key="2">
    <citation type="submission" date="2018-05" db="EMBL/GenBank/DDBJ databases">
        <title>Genomic Encyclopedia of Type Strains, Phase IV (KMG-IV): sequencing the most valuable type-strain genomes for metagenomic binning, comparative biology and taxonomic classification.</title>
        <authorList>
            <person name="Goeker M."/>
        </authorList>
    </citation>
    <scope>NUCLEOTIDE SEQUENCE [LARGE SCALE GENOMIC DNA]</scope>
    <source>
        <strain evidence="3 6">DSM 28816</strain>
    </source>
</reference>
<dbReference type="InterPro" id="IPR050807">
    <property type="entry name" value="TransReg_Diox_bact_type"/>
</dbReference>
<proteinExistence type="predicted"/>
<evidence type="ECO:0000313" key="5">
    <source>
        <dbReference type="Proteomes" id="UP000216411"/>
    </source>
</evidence>
<dbReference type="RefSeq" id="WP_094378053.1">
    <property type="nucleotide sequence ID" value="NZ_NOKA02000028.1"/>
</dbReference>
<dbReference type="InterPro" id="IPR010982">
    <property type="entry name" value="Lambda_DNA-bd_dom_sf"/>
</dbReference>
<evidence type="ECO:0000313" key="3">
    <source>
        <dbReference type="EMBL" id="PXV91656.1"/>
    </source>
</evidence>
<dbReference type="PANTHER" id="PTHR46797:SF1">
    <property type="entry name" value="METHYLPHOSPHONATE SYNTHASE"/>
    <property type="match status" value="1"/>
</dbReference>
<dbReference type="PROSITE" id="PS50943">
    <property type="entry name" value="HTH_CROC1"/>
    <property type="match status" value="1"/>
</dbReference>
<dbReference type="GO" id="GO:0005829">
    <property type="term" value="C:cytosol"/>
    <property type="evidence" value="ECO:0007669"/>
    <property type="project" value="TreeGrafter"/>
</dbReference>
<dbReference type="EMBL" id="QICS01000003">
    <property type="protein sequence ID" value="PXV91656.1"/>
    <property type="molecule type" value="Genomic_DNA"/>
</dbReference>
<accession>A0A255IC96</accession>
<reference evidence="4 5" key="1">
    <citation type="journal article" date="2017" name="Genome Announc.">
        <title>Draft Genome Sequence of a Sporulating and Motile Strain of Lachnotalea glycerini Isolated from Water in Quebec City, Canada.</title>
        <authorList>
            <person name="Maheux A.F."/>
            <person name="Boudreau D.K."/>
            <person name="Berube E."/>
            <person name="Boissinot M."/>
            <person name="Raymond F."/>
            <person name="Brodeur S."/>
            <person name="Corbeil J."/>
            <person name="Isabel S."/>
            <person name="Omar R.F."/>
            <person name="Bergeron M.G."/>
        </authorList>
    </citation>
    <scope>NUCLEOTIDE SEQUENCE [LARGE SCALE GENOMIC DNA]</scope>
    <source>
        <strain evidence="4 5">CCRI-19302</strain>
    </source>
</reference>
<feature type="domain" description="HTH cro/C1-type" evidence="2">
    <location>
        <begin position="7"/>
        <end position="61"/>
    </location>
</feature>
<reference evidence="4" key="3">
    <citation type="submission" date="2018-07" db="EMBL/GenBank/DDBJ databases">
        <authorList>
            <person name="Quirk P.G."/>
            <person name="Krulwich T.A."/>
        </authorList>
    </citation>
    <scope>NUCLEOTIDE SEQUENCE</scope>
    <source>
        <strain evidence="4">CCRI-19302</strain>
    </source>
</reference>
<keyword evidence="5" id="KW-1185">Reference proteome</keyword>
<dbReference type="CDD" id="cd00093">
    <property type="entry name" value="HTH_XRE"/>
    <property type="match status" value="1"/>
</dbReference>
<organism evidence="3 6">
    <name type="scientific">Lachnotalea glycerini</name>
    <dbReference type="NCBI Taxonomy" id="1763509"/>
    <lineage>
        <taxon>Bacteria</taxon>
        <taxon>Bacillati</taxon>
        <taxon>Bacillota</taxon>
        <taxon>Clostridia</taxon>
        <taxon>Lachnospirales</taxon>
        <taxon>Lachnospiraceae</taxon>
        <taxon>Lachnotalea</taxon>
    </lineage>
</organism>
<name>A0A255IC96_9FIRM</name>
<gene>
    <name evidence="3" type="ORF">C8E03_103214</name>
    <name evidence="4" type="ORF">CG710_012905</name>
</gene>
<dbReference type="SMART" id="SM00530">
    <property type="entry name" value="HTH_XRE"/>
    <property type="match status" value="1"/>
</dbReference>
<evidence type="ECO:0000256" key="1">
    <source>
        <dbReference type="ARBA" id="ARBA00023125"/>
    </source>
</evidence>
<keyword evidence="1" id="KW-0238">DNA-binding</keyword>
<dbReference type="GO" id="GO:0003677">
    <property type="term" value="F:DNA binding"/>
    <property type="evidence" value="ECO:0007669"/>
    <property type="project" value="UniProtKB-KW"/>
</dbReference>
<dbReference type="Pfam" id="PF01381">
    <property type="entry name" value="HTH_3"/>
    <property type="match status" value="1"/>
</dbReference>